<dbReference type="Proteomes" id="UP000316562">
    <property type="component" value="Unassembled WGS sequence"/>
</dbReference>
<organism evidence="2 3">
    <name type="scientific">Acididesulfobacter guangdongensis</name>
    <dbReference type="NCBI Taxonomy" id="2597225"/>
    <lineage>
        <taxon>Bacteria</taxon>
        <taxon>Deltaproteobacteria</taxon>
        <taxon>Candidatus Acidulodesulfobacterales</taxon>
        <taxon>Candidatus Acididesulfobacter</taxon>
    </lineage>
</organism>
<dbReference type="GO" id="GO:0044877">
    <property type="term" value="F:protein-containing complex binding"/>
    <property type="evidence" value="ECO:0007669"/>
    <property type="project" value="TreeGrafter"/>
</dbReference>
<dbReference type="InterPro" id="IPR036291">
    <property type="entry name" value="NAD(P)-bd_dom_sf"/>
</dbReference>
<name>A0A519BGW1_ACIG2</name>
<comment type="caution">
    <text evidence="2">The sequence shown here is derived from an EMBL/GenBank/DDBJ whole genome shotgun (WGS) entry which is preliminary data.</text>
</comment>
<gene>
    <name evidence="2" type="ORF">EVJ46_05550</name>
</gene>
<dbReference type="Gene3D" id="3.40.50.720">
    <property type="entry name" value="NAD(P)-binding Rossmann-like Domain"/>
    <property type="match status" value="1"/>
</dbReference>
<evidence type="ECO:0000259" key="1">
    <source>
        <dbReference type="Pfam" id="PF01370"/>
    </source>
</evidence>
<dbReference type="SUPFAM" id="SSF51735">
    <property type="entry name" value="NAD(P)-binding Rossmann-fold domains"/>
    <property type="match status" value="1"/>
</dbReference>
<evidence type="ECO:0000313" key="3">
    <source>
        <dbReference type="Proteomes" id="UP000316562"/>
    </source>
</evidence>
<sequence>MKVFITGGTGFVGSIISGEIKKSGASVVLLERNSKKASALRRTGFEVFEGNLEDINPLDDFFAENKFDAIINLVGIIKQQSDFSFQKVHIEYVEILLQLARNHNIKRFVHMSANGASEKSESVYYTSKYEGQKLVENSGLAWTIFKPSLIFGDDAAFFDDLIKLVKERFFVPIIGTGEDKFAPIDVLSVAKSYAGALSNEAAYHKIYTLCGPDIYSFEGIIDLIMEIMPPKKIKIHAPSFIVENGIEFIEKFFRAKGLPVTSDQIKMLKYDNICENDMKEIDDLFGLNRLHLKDWLTDYLKVEN</sequence>
<dbReference type="EMBL" id="SGBC01000002">
    <property type="protein sequence ID" value="RZD16482.1"/>
    <property type="molecule type" value="Genomic_DNA"/>
</dbReference>
<feature type="domain" description="NAD-dependent epimerase/dehydratase" evidence="1">
    <location>
        <begin position="3"/>
        <end position="199"/>
    </location>
</feature>
<proteinExistence type="predicted"/>
<dbReference type="Pfam" id="PF01370">
    <property type="entry name" value="Epimerase"/>
    <property type="match status" value="1"/>
</dbReference>
<dbReference type="PANTHER" id="PTHR12126">
    <property type="entry name" value="NADH-UBIQUINONE OXIDOREDUCTASE 39 KDA SUBUNIT-RELATED"/>
    <property type="match status" value="1"/>
</dbReference>
<protein>
    <submittedName>
        <fullName evidence="2">NAD-dependent epimerase/dehydratase family protein</fullName>
    </submittedName>
</protein>
<evidence type="ECO:0000313" key="2">
    <source>
        <dbReference type="EMBL" id="RZD16482.1"/>
    </source>
</evidence>
<accession>A0A519BGW1</accession>
<dbReference type="AlphaFoldDB" id="A0A519BGW1"/>
<dbReference type="InterPro" id="IPR051207">
    <property type="entry name" value="ComplexI_NDUFA9_subunit"/>
</dbReference>
<dbReference type="PANTHER" id="PTHR12126:SF11">
    <property type="entry name" value="NADH DEHYDROGENASE [UBIQUINONE] 1 ALPHA SUBCOMPLEX SUBUNIT 9, MITOCHONDRIAL"/>
    <property type="match status" value="1"/>
</dbReference>
<reference evidence="2 3" key="1">
    <citation type="journal article" date="2019" name="ISME J.">
        <title>Insights into ecological role of a new deltaproteobacterial order Candidatus Acidulodesulfobacterales by metagenomics and metatranscriptomics.</title>
        <authorList>
            <person name="Tan S."/>
            <person name="Liu J."/>
            <person name="Fang Y."/>
            <person name="Hedlund B.P."/>
            <person name="Lian Z.H."/>
            <person name="Huang L.Y."/>
            <person name="Li J.T."/>
            <person name="Huang L.N."/>
            <person name="Li W.J."/>
            <person name="Jiang H.C."/>
            <person name="Dong H.L."/>
            <person name="Shu W.S."/>
        </authorList>
    </citation>
    <scope>NUCLEOTIDE SEQUENCE [LARGE SCALE GENOMIC DNA]</scope>
    <source>
        <strain evidence="2">AP2</strain>
    </source>
</reference>
<dbReference type="InterPro" id="IPR001509">
    <property type="entry name" value="Epimerase_deHydtase"/>
</dbReference>